<name>A0A7L9QC18_9ZZZZ</name>
<accession>A0A7L9QC18</accession>
<dbReference type="AlphaFoldDB" id="A0A7L9QC18"/>
<proteinExistence type="predicted"/>
<organism evidence="1">
    <name type="scientific">uncultured organism</name>
    <dbReference type="NCBI Taxonomy" id="155900"/>
    <lineage>
        <taxon>unclassified sequences</taxon>
        <taxon>environmental samples</taxon>
    </lineage>
</organism>
<sequence>MKPTSWRVSSQTYRPSNGTMGDCPICGARLTGWSATMEPAPLTGSTIRYVLHRETVTYEPCGCHVDTIPPAE</sequence>
<evidence type="ECO:0000313" key="1">
    <source>
        <dbReference type="EMBL" id="QOL00376.1"/>
    </source>
</evidence>
<dbReference type="EMBL" id="MW000467">
    <property type="protein sequence ID" value="QOL00376.1"/>
    <property type="molecule type" value="Genomic_DNA"/>
</dbReference>
<reference evidence="1" key="1">
    <citation type="submission" date="2020-09" db="EMBL/GenBank/DDBJ databases">
        <title>A new high-throughput screening method to detect antimicrobial volatiles from metagenomic clone libraries.</title>
        <authorList>
            <person name="Stocker F."/>
            <person name="Obermeier M."/>
            <person name="Resch K."/>
            <person name="Berg G."/>
            <person name="Mueller Bogota C.A."/>
        </authorList>
    </citation>
    <scope>NUCLEOTIDE SEQUENCE</scope>
</reference>
<protein>
    <submittedName>
        <fullName evidence="1">Uncharacterized protein</fullName>
    </submittedName>
</protein>